<keyword evidence="2" id="KW-0201">Cytochrome c-type biogenesis</keyword>
<keyword evidence="3" id="KW-1015">Disulfide bond</keyword>
<dbReference type="eggNOG" id="COG0526">
    <property type="taxonomic scope" value="Bacteria"/>
</dbReference>
<dbReference type="InterPro" id="IPR000866">
    <property type="entry name" value="AhpC/TSA"/>
</dbReference>
<evidence type="ECO:0000256" key="4">
    <source>
        <dbReference type="ARBA" id="ARBA00023284"/>
    </source>
</evidence>
<dbReference type="KEGG" id="sti:Sthe_2560"/>
<evidence type="ECO:0000256" key="1">
    <source>
        <dbReference type="ARBA" id="ARBA00004196"/>
    </source>
</evidence>
<proteinExistence type="predicted"/>
<dbReference type="InParanoid" id="D1C832"/>
<evidence type="ECO:0000256" key="2">
    <source>
        <dbReference type="ARBA" id="ARBA00022748"/>
    </source>
</evidence>
<evidence type="ECO:0000259" key="7">
    <source>
        <dbReference type="PROSITE" id="PS51352"/>
    </source>
</evidence>
<dbReference type="Pfam" id="PF00578">
    <property type="entry name" value="AhpC-TSA"/>
    <property type="match status" value="1"/>
</dbReference>
<comment type="subcellular location">
    <subcellularLocation>
        <location evidence="1">Cell envelope</location>
    </subcellularLocation>
</comment>
<feature type="region of interest" description="Disordered" evidence="5">
    <location>
        <begin position="1"/>
        <end position="24"/>
    </location>
</feature>
<dbReference type="OrthoDB" id="25753at2"/>
<sequence>MHADSNANRGSHIPDSTASDTASPARSATGLSSVPLMSLAVVVLLITGFLVYTFAFAGNSGGVVEPGKKAPNFELPGLNGETVRLSDYRGQVVLVNFWATWCKPCQIEMPEFQAVYEKYRDNGFTILGVNQAEPPELVRPYVEEGGYSWTFALDEKGKISERYAVYGIPQSYLIDRDGKVVYMWLGIATQDSLESQLAKLGIGA</sequence>
<keyword evidence="6" id="KW-0812">Transmembrane</keyword>
<dbReference type="AlphaFoldDB" id="D1C832"/>
<dbReference type="FunCoup" id="D1C832">
    <property type="interactions" value="182"/>
</dbReference>
<keyword evidence="4" id="KW-0676">Redox-active center</keyword>
<feature type="domain" description="Thioredoxin" evidence="7">
    <location>
        <begin position="64"/>
        <end position="202"/>
    </location>
</feature>
<gene>
    <name evidence="8" type="ordered locus">Sthe_2560</name>
</gene>
<reference evidence="8 9" key="2">
    <citation type="journal article" date="2010" name="Stand. Genomic Sci.">
        <title>Complete genome sequence of Desulfohalobium retbaense type strain (HR(100)).</title>
        <authorList>
            <person name="Spring S."/>
            <person name="Nolan M."/>
            <person name="Lapidus A."/>
            <person name="Glavina Del Rio T."/>
            <person name="Copeland A."/>
            <person name="Tice H."/>
            <person name="Cheng J.F."/>
            <person name="Lucas S."/>
            <person name="Land M."/>
            <person name="Chen F."/>
            <person name="Bruce D."/>
            <person name="Goodwin L."/>
            <person name="Pitluck S."/>
            <person name="Ivanova N."/>
            <person name="Mavromatis K."/>
            <person name="Mikhailova N."/>
            <person name="Pati A."/>
            <person name="Chen A."/>
            <person name="Palaniappan K."/>
            <person name="Hauser L."/>
            <person name="Chang Y.J."/>
            <person name="Jeffries C.D."/>
            <person name="Munk C."/>
            <person name="Kiss H."/>
            <person name="Chain P."/>
            <person name="Han C."/>
            <person name="Brettin T."/>
            <person name="Detter J.C."/>
            <person name="Schuler E."/>
            <person name="Goker M."/>
            <person name="Rohde M."/>
            <person name="Bristow J."/>
            <person name="Eisen J.A."/>
            <person name="Markowitz V."/>
            <person name="Hugenholtz P."/>
            <person name="Kyrpides N.C."/>
            <person name="Klenk H.P."/>
        </authorList>
    </citation>
    <scope>NUCLEOTIDE SEQUENCE [LARGE SCALE GENOMIC DNA]</scope>
    <source>
        <strain evidence="9">ATCC 49802 / DSM 20745 / S 6022</strain>
    </source>
</reference>
<dbReference type="Proteomes" id="UP000002027">
    <property type="component" value="Chromosome 2"/>
</dbReference>
<dbReference type="CDD" id="cd02966">
    <property type="entry name" value="TlpA_like_family"/>
    <property type="match status" value="1"/>
</dbReference>
<dbReference type="GO" id="GO:0016209">
    <property type="term" value="F:antioxidant activity"/>
    <property type="evidence" value="ECO:0007669"/>
    <property type="project" value="InterPro"/>
</dbReference>
<dbReference type="InterPro" id="IPR036249">
    <property type="entry name" value="Thioredoxin-like_sf"/>
</dbReference>
<dbReference type="InterPro" id="IPR013766">
    <property type="entry name" value="Thioredoxin_domain"/>
</dbReference>
<dbReference type="PANTHER" id="PTHR42852">
    <property type="entry name" value="THIOL:DISULFIDE INTERCHANGE PROTEIN DSBE"/>
    <property type="match status" value="1"/>
</dbReference>
<feature type="transmembrane region" description="Helical" evidence="6">
    <location>
        <begin position="36"/>
        <end position="58"/>
    </location>
</feature>
<evidence type="ECO:0000256" key="5">
    <source>
        <dbReference type="SAM" id="MobiDB-lite"/>
    </source>
</evidence>
<dbReference type="GO" id="GO:0030313">
    <property type="term" value="C:cell envelope"/>
    <property type="evidence" value="ECO:0007669"/>
    <property type="project" value="UniProtKB-SubCell"/>
</dbReference>
<protein>
    <submittedName>
        <fullName evidence="8">Alkyl hydroperoxide reductase/ Thiol specific antioxidant/ Mal allergen</fullName>
    </submittedName>
</protein>
<keyword evidence="9" id="KW-1185">Reference proteome</keyword>
<evidence type="ECO:0000313" key="8">
    <source>
        <dbReference type="EMBL" id="ACZ39975.1"/>
    </source>
</evidence>
<dbReference type="PANTHER" id="PTHR42852:SF6">
    <property type="entry name" value="THIOL:DISULFIDE INTERCHANGE PROTEIN DSBE"/>
    <property type="match status" value="1"/>
</dbReference>
<dbReference type="Gene3D" id="3.40.30.10">
    <property type="entry name" value="Glutaredoxin"/>
    <property type="match status" value="1"/>
</dbReference>
<keyword evidence="6" id="KW-0472">Membrane</keyword>
<organism evidence="8 9">
    <name type="scientific">Sphaerobacter thermophilus (strain ATCC 49802 / DSM 20745 / KCCM 41009 / NCIMB 13125 / S 6022)</name>
    <dbReference type="NCBI Taxonomy" id="479434"/>
    <lineage>
        <taxon>Bacteria</taxon>
        <taxon>Pseudomonadati</taxon>
        <taxon>Thermomicrobiota</taxon>
        <taxon>Thermomicrobia</taxon>
        <taxon>Sphaerobacterales</taxon>
        <taxon>Sphaerobacterineae</taxon>
        <taxon>Sphaerobacteraceae</taxon>
        <taxon>Sphaerobacter</taxon>
    </lineage>
</organism>
<evidence type="ECO:0000256" key="6">
    <source>
        <dbReference type="SAM" id="Phobius"/>
    </source>
</evidence>
<dbReference type="SUPFAM" id="SSF52833">
    <property type="entry name" value="Thioredoxin-like"/>
    <property type="match status" value="1"/>
</dbReference>
<evidence type="ECO:0000256" key="3">
    <source>
        <dbReference type="ARBA" id="ARBA00023157"/>
    </source>
</evidence>
<keyword evidence="6" id="KW-1133">Transmembrane helix</keyword>
<reference evidence="9" key="1">
    <citation type="submission" date="2009-11" db="EMBL/GenBank/DDBJ databases">
        <title>The complete chromosome 2 of Sphaerobacter thermophilus DSM 20745.</title>
        <authorList>
            <person name="Lucas S."/>
            <person name="Copeland A."/>
            <person name="Lapidus A."/>
            <person name="Glavina del Rio T."/>
            <person name="Dalin E."/>
            <person name="Tice H."/>
            <person name="Bruce D."/>
            <person name="Goodwin L."/>
            <person name="Pitluck S."/>
            <person name="Kyrpides N."/>
            <person name="Mavromatis K."/>
            <person name="Ivanova N."/>
            <person name="Mikhailova N."/>
            <person name="LaButti K.M."/>
            <person name="Clum A."/>
            <person name="Sun H.I."/>
            <person name="Brettin T."/>
            <person name="Detter J.C."/>
            <person name="Han C."/>
            <person name="Larimer F."/>
            <person name="Land M."/>
            <person name="Hauser L."/>
            <person name="Markowitz V."/>
            <person name="Cheng J.F."/>
            <person name="Hugenholtz P."/>
            <person name="Woyke T."/>
            <person name="Wu D."/>
            <person name="Steenblock K."/>
            <person name="Schneider S."/>
            <person name="Pukall R."/>
            <person name="Goeker M."/>
            <person name="Klenk H.P."/>
            <person name="Eisen J.A."/>
        </authorList>
    </citation>
    <scope>NUCLEOTIDE SEQUENCE [LARGE SCALE GENOMIC DNA]</scope>
    <source>
        <strain evidence="9">ATCC 49802 / DSM 20745 / S 6022</strain>
    </source>
</reference>
<dbReference type="GO" id="GO:0016491">
    <property type="term" value="F:oxidoreductase activity"/>
    <property type="evidence" value="ECO:0007669"/>
    <property type="project" value="InterPro"/>
</dbReference>
<evidence type="ECO:0000313" key="9">
    <source>
        <dbReference type="Proteomes" id="UP000002027"/>
    </source>
</evidence>
<dbReference type="EMBL" id="CP001824">
    <property type="protein sequence ID" value="ACZ39975.1"/>
    <property type="molecule type" value="Genomic_DNA"/>
</dbReference>
<dbReference type="InterPro" id="IPR050553">
    <property type="entry name" value="Thioredoxin_ResA/DsbE_sf"/>
</dbReference>
<accession>D1C832</accession>
<dbReference type="GO" id="GO:0017004">
    <property type="term" value="P:cytochrome complex assembly"/>
    <property type="evidence" value="ECO:0007669"/>
    <property type="project" value="UniProtKB-KW"/>
</dbReference>
<dbReference type="HOGENOM" id="CLU_042529_11_4_0"/>
<name>D1C832_SPHTD</name>
<dbReference type="PROSITE" id="PS51352">
    <property type="entry name" value="THIOREDOXIN_2"/>
    <property type="match status" value="1"/>
</dbReference>
<dbReference type="STRING" id="479434.Sthe_2560"/>